<dbReference type="SUPFAM" id="SSF47413">
    <property type="entry name" value="lambda repressor-like DNA-binding domains"/>
    <property type="match status" value="1"/>
</dbReference>
<proteinExistence type="predicted"/>
<evidence type="ECO:0000313" key="4">
    <source>
        <dbReference type="Proteomes" id="UP000618931"/>
    </source>
</evidence>
<dbReference type="InterPro" id="IPR010982">
    <property type="entry name" value="Lambda_DNA-bd_dom_sf"/>
</dbReference>
<dbReference type="EMBL" id="JADQDM010000007">
    <property type="protein sequence ID" value="MBF9222489.1"/>
    <property type="molecule type" value="Genomic_DNA"/>
</dbReference>
<feature type="domain" description="HTH cro/C1-type" evidence="2">
    <location>
        <begin position="14"/>
        <end position="68"/>
    </location>
</feature>
<keyword evidence="4" id="KW-1185">Reference proteome</keyword>
<accession>A0ABS0I698</accession>
<sequence length="119" mass="13141">MTTQATVPGLGSNIRTLRENMGLSQQLLADYLGVSRGEVSYFETEARKPNLTILRKLSDLFGVSLADLLSTEPTIQALNAAFAFRSAGPISLVHLEQIASFRRIVSNYVRLDNLLSRED</sequence>
<dbReference type="PANTHER" id="PTHR46558:SF11">
    <property type="entry name" value="HTH-TYPE TRANSCRIPTIONAL REGULATOR XRE"/>
    <property type="match status" value="1"/>
</dbReference>
<dbReference type="Proteomes" id="UP000618931">
    <property type="component" value="Unassembled WGS sequence"/>
</dbReference>
<evidence type="ECO:0000313" key="3">
    <source>
        <dbReference type="EMBL" id="MBF9222489.1"/>
    </source>
</evidence>
<comment type="caution">
    <text evidence="3">The sequence shown here is derived from an EMBL/GenBank/DDBJ whole genome shotgun (WGS) entry which is preliminary data.</text>
</comment>
<evidence type="ECO:0000259" key="2">
    <source>
        <dbReference type="PROSITE" id="PS50943"/>
    </source>
</evidence>
<protein>
    <submittedName>
        <fullName evidence="3">Helix-turn-helix transcriptional regulator</fullName>
    </submittedName>
</protein>
<organism evidence="3 4">
    <name type="scientific">Hymenobacter ruricola</name>
    <dbReference type="NCBI Taxonomy" id="2791023"/>
    <lineage>
        <taxon>Bacteria</taxon>
        <taxon>Pseudomonadati</taxon>
        <taxon>Bacteroidota</taxon>
        <taxon>Cytophagia</taxon>
        <taxon>Cytophagales</taxon>
        <taxon>Hymenobacteraceae</taxon>
        <taxon>Hymenobacter</taxon>
    </lineage>
</organism>
<dbReference type="PANTHER" id="PTHR46558">
    <property type="entry name" value="TRACRIPTIONAL REGULATORY PROTEIN-RELATED-RELATED"/>
    <property type="match status" value="1"/>
</dbReference>
<dbReference type="CDD" id="cd00093">
    <property type="entry name" value="HTH_XRE"/>
    <property type="match status" value="1"/>
</dbReference>
<keyword evidence="1" id="KW-0238">DNA-binding</keyword>
<reference evidence="3 4" key="1">
    <citation type="submission" date="2020-11" db="EMBL/GenBank/DDBJ databases">
        <authorList>
            <person name="Kim M.K."/>
        </authorList>
    </citation>
    <scope>NUCLEOTIDE SEQUENCE [LARGE SCALE GENOMIC DNA]</scope>
    <source>
        <strain evidence="3 4">BT662</strain>
    </source>
</reference>
<dbReference type="SMART" id="SM00530">
    <property type="entry name" value="HTH_XRE"/>
    <property type="match status" value="1"/>
</dbReference>
<evidence type="ECO:0000256" key="1">
    <source>
        <dbReference type="ARBA" id="ARBA00023125"/>
    </source>
</evidence>
<dbReference type="Pfam" id="PF01381">
    <property type="entry name" value="HTH_3"/>
    <property type="match status" value="1"/>
</dbReference>
<dbReference type="PROSITE" id="PS50943">
    <property type="entry name" value="HTH_CROC1"/>
    <property type="match status" value="1"/>
</dbReference>
<dbReference type="InterPro" id="IPR001387">
    <property type="entry name" value="Cro/C1-type_HTH"/>
</dbReference>
<dbReference type="RefSeq" id="WP_262895790.1">
    <property type="nucleotide sequence ID" value="NZ_JADQDM010000007.1"/>
</dbReference>
<name>A0ABS0I698_9BACT</name>
<dbReference type="Gene3D" id="1.10.260.40">
    <property type="entry name" value="lambda repressor-like DNA-binding domains"/>
    <property type="match status" value="1"/>
</dbReference>
<gene>
    <name evidence="3" type="ORF">I2H31_15405</name>
</gene>